<name>A0ABW6EZ16_9ACTN</name>
<evidence type="ECO:0000259" key="1">
    <source>
        <dbReference type="Pfam" id="PF00561"/>
    </source>
</evidence>
<dbReference type="InterPro" id="IPR000073">
    <property type="entry name" value="AB_hydrolase_1"/>
</dbReference>
<proteinExistence type="predicted"/>
<evidence type="ECO:0000313" key="3">
    <source>
        <dbReference type="Proteomes" id="UP001598352"/>
    </source>
</evidence>
<accession>A0ABW6EZ16</accession>
<keyword evidence="3" id="KW-1185">Reference proteome</keyword>
<keyword evidence="2" id="KW-0378">Hydrolase</keyword>
<dbReference type="Gene3D" id="3.40.50.1820">
    <property type="entry name" value="alpha/beta hydrolase"/>
    <property type="match status" value="1"/>
</dbReference>
<dbReference type="Pfam" id="PF00561">
    <property type="entry name" value="Abhydrolase_1"/>
    <property type="match status" value="1"/>
</dbReference>
<dbReference type="InterPro" id="IPR050471">
    <property type="entry name" value="AB_hydrolase"/>
</dbReference>
<comment type="caution">
    <text evidence="2">The sequence shown here is derived from an EMBL/GenBank/DDBJ whole genome shotgun (WGS) entry which is preliminary data.</text>
</comment>
<sequence>MESLLPGSCGLEPNRPYGTELFALDVAAVLDYLGVHRADVYGTPMGGRLAQQLAARHPHLVRAP</sequence>
<organism evidence="2 3">
    <name type="scientific">Streptomyces rubiginosohelvolus</name>
    <dbReference type="NCBI Taxonomy" id="67362"/>
    <lineage>
        <taxon>Bacteria</taxon>
        <taxon>Bacillati</taxon>
        <taxon>Actinomycetota</taxon>
        <taxon>Actinomycetes</taxon>
        <taxon>Kitasatosporales</taxon>
        <taxon>Streptomycetaceae</taxon>
        <taxon>Streptomyces</taxon>
    </lineage>
</organism>
<dbReference type="Proteomes" id="UP001598352">
    <property type="component" value="Unassembled WGS sequence"/>
</dbReference>
<dbReference type="RefSeq" id="WP_382772096.1">
    <property type="nucleotide sequence ID" value="NZ_JBHXED010000010.1"/>
</dbReference>
<dbReference type="EMBL" id="JBHXKZ010000007">
    <property type="protein sequence ID" value="MFD4823238.1"/>
    <property type="molecule type" value="Genomic_DNA"/>
</dbReference>
<evidence type="ECO:0000313" key="2">
    <source>
        <dbReference type="EMBL" id="MFD4823238.1"/>
    </source>
</evidence>
<dbReference type="InterPro" id="IPR029058">
    <property type="entry name" value="AB_hydrolase_fold"/>
</dbReference>
<gene>
    <name evidence="2" type="ORF">ACFWOQ_11730</name>
</gene>
<dbReference type="PANTHER" id="PTHR43433">
    <property type="entry name" value="HYDROLASE, ALPHA/BETA FOLD FAMILY PROTEIN"/>
    <property type="match status" value="1"/>
</dbReference>
<dbReference type="PANTHER" id="PTHR43433:SF5">
    <property type="entry name" value="AB HYDROLASE-1 DOMAIN-CONTAINING PROTEIN"/>
    <property type="match status" value="1"/>
</dbReference>
<protein>
    <submittedName>
        <fullName evidence="2">Alpha/beta fold hydrolase</fullName>
    </submittedName>
</protein>
<feature type="domain" description="AB hydrolase-1" evidence="1">
    <location>
        <begin position="15"/>
        <end position="63"/>
    </location>
</feature>
<dbReference type="GO" id="GO:0016787">
    <property type="term" value="F:hydrolase activity"/>
    <property type="evidence" value="ECO:0007669"/>
    <property type="project" value="UniProtKB-KW"/>
</dbReference>
<dbReference type="SUPFAM" id="SSF53474">
    <property type="entry name" value="alpha/beta-Hydrolases"/>
    <property type="match status" value="1"/>
</dbReference>
<reference evidence="2 3" key="1">
    <citation type="submission" date="2024-09" db="EMBL/GenBank/DDBJ databases">
        <title>The Natural Products Discovery Center: Release of the First 8490 Sequenced Strains for Exploring Actinobacteria Biosynthetic Diversity.</title>
        <authorList>
            <person name="Kalkreuter E."/>
            <person name="Kautsar S.A."/>
            <person name="Yang D."/>
            <person name="Bader C.D."/>
            <person name="Teijaro C.N."/>
            <person name="Fluegel L."/>
            <person name="Davis C.M."/>
            <person name="Simpson J.R."/>
            <person name="Lauterbach L."/>
            <person name="Steele A.D."/>
            <person name="Gui C."/>
            <person name="Meng S."/>
            <person name="Li G."/>
            <person name="Viehrig K."/>
            <person name="Ye F."/>
            <person name="Su P."/>
            <person name="Kiefer A.F."/>
            <person name="Nichols A."/>
            <person name="Cepeda A.J."/>
            <person name="Yan W."/>
            <person name="Fan B."/>
            <person name="Jiang Y."/>
            <person name="Adhikari A."/>
            <person name="Zheng C.-J."/>
            <person name="Schuster L."/>
            <person name="Cowan T.M."/>
            <person name="Smanski M.J."/>
            <person name="Chevrette M.G."/>
            <person name="De Carvalho L.P.S."/>
            <person name="Shen B."/>
        </authorList>
    </citation>
    <scope>NUCLEOTIDE SEQUENCE [LARGE SCALE GENOMIC DNA]</scope>
    <source>
        <strain evidence="2 3">NPDC058428</strain>
    </source>
</reference>